<comment type="caution">
    <text evidence="11">The sequence shown here is derived from an EMBL/GenBank/DDBJ whole genome shotgun (WGS) entry which is preliminary data.</text>
</comment>
<dbReference type="SUPFAM" id="SSF56112">
    <property type="entry name" value="Protein kinase-like (PK-like)"/>
    <property type="match status" value="1"/>
</dbReference>
<keyword evidence="4 9" id="KW-0547">Nucleotide-binding</keyword>
<keyword evidence="5" id="KW-0418">Kinase</keyword>
<dbReference type="Gene3D" id="3.30.200.20">
    <property type="entry name" value="Phosphorylase Kinase, domain 1"/>
    <property type="match status" value="1"/>
</dbReference>
<dbReference type="PROSITE" id="PS50011">
    <property type="entry name" value="PROTEIN_KINASE_DOM"/>
    <property type="match status" value="1"/>
</dbReference>
<feature type="binding site" evidence="9">
    <location>
        <position position="68"/>
    </location>
    <ligand>
        <name>ATP</name>
        <dbReference type="ChEBI" id="CHEBI:30616"/>
    </ligand>
</feature>
<dbReference type="PROSITE" id="PS00107">
    <property type="entry name" value="PROTEIN_KINASE_ATP"/>
    <property type="match status" value="1"/>
</dbReference>
<dbReference type="SUPFAM" id="SSF52058">
    <property type="entry name" value="L domain-like"/>
    <property type="match status" value="1"/>
</dbReference>
<dbReference type="GO" id="GO:0005524">
    <property type="term" value="F:ATP binding"/>
    <property type="evidence" value="ECO:0007669"/>
    <property type="project" value="UniProtKB-UniRule"/>
</dbReference>
<evidence type="ECO:0000256" key="6">
    <source>
        <dbReference type="ARBA" id="ARBA00022840"/>
    </source>
</evidence>
<protein>
    <recommendedName>
        <fullName evidence="10">Protein kinase domain-containing protein</fullName>
    </recommendedName>
</protein>
<dbReference type="Gene3D" id="3.80.10.10">
    <property type="entry name" value="Ribonuclease Inhibitor"/>
    <property type="match status" value="1"/>
</dbReference>
<gene>
    <name evidence="11" type="ORF">BDA96_08G184200</name>
</gene>
<evidence type="ECO:0000259" key="10">
    <source>
        <dbReference type="PROSITE" id="PS50011"/>
    </source>
</evidence>
<evidence type="ECO:0000313" key="12">
    <source>
        <dbReference type="Proteomes" id="UP000807115"/>
    </source>
</evidence>
<sequence length="532" mass="60419">MDSRATESEILELENKLLHPTAGPISVPLYYLKLMTRDFCIERELGRGGYGVVYKGILRCGSVIAVKKFNEIILAGDHPSFENEASFLMDLKHQNIIQLLGYCAESKGVMIKQPTGKVIVAEAQTRMLCFEYMCNGGLDKHLSDESSGLEWNTRYKIIRGICSGLKYLHGRNIIHLDLKPQNILMDTTMVPKFADFGLSRFLSEQKSKTVSSNCRGTTGYMAPEYIDRGIISKKADIFSLGVIIIEILKGCRDDYPDHRQSTEADFQHFTEKVLSNWRNRFERSSKYTSPELHTQLVKQCIHIALECVHPDKEKRPDVSNIIEDLNVAEESCCVQNGKDLLVEHQVHEQEIPSCSSKLQELEINNVTGFTAAAIHHSLIFSSLTKLEIKYDMLGRFTEQQEALLFVDSLECIGFVGCSNLQSLPERLHTLHNLKRLYIRYCEAIQMLPKDGLPSSLEQLYIWVCPELQSLLKDCLPDSLRKLVIEHCPAIRSLPEVDDLPSSLRELHVHLGNSEELRSQCRKLINIIPIVRA</sequence>
<dbReference type="PANTHER" id="PTHR45707">
    <property type="entry name" value="C2 CALCIUM/LIPID-BINDING PLANT PHOSPHORIBOSYLTRANSFERASE FAMILY PROTEIN"/>
    <property type="match status" value="1"/>
</dbReference>
<dbReference type="InterPro" id="IPR000719">
    <property type="entry name" value="Prot_kinase_dom"/>
</dbReference>
<accession>A0A921QH00</accession>
<dbReference type="Pfam" id="PF00069">
    <property type="entry name" value="Pkinase"/>
    <property type="match status" value="1"/>
</dbReference>
<keyword evidence="2" id="KW-0808">Transferase</keyword>
<evidence type="ECO:0000256" key="1">
    <source>
        <dbReference type="ARBA" id="ARBA00004162"/>
    </source>
</evidence>
<evidence type="ECO:0000256" key="2">
    <source>
        <dbReference type="ARBA" id="ARBA00022679"/>
    </source>
</evidence>
<keyword evidence="3" id="KW-0812">Transmembrane</keyword>
<dbReference type="InterPro" id="IPR008271">
    <property type="entry name" value="Ser/Thr_kinase_AS"/>
</dbReference>
<dbReference type="InterPro" id="IPR011009">
    <property type="entry name" value="Kinase-like_dom_sf"/>
</dbReference>
<dbReference type="InterPro" id="IPR017441">
    <property type="entry name" value="Protein_kinase_ATP_BS"/>
</dbReference>
<dbReference type="SMART" id="SM00220">
    <property type="entry name" value="S_TKc"/>
    <property type="match status" value="1"/>
</dbReference>
<dbReference type="GO" id="GO:0005886">
    <property type="term" value="C:plasma membrane"/>
    <property type="evidence" value="ECO:0007669"/>
    <property type="project" value="UniProtKB-SubCell"/>
</dbReference>
<dbReference type="InterPro" id="IPR032675">
    <property type="entry name" value="LRR_dom_sf"/>
</dbReference>
<dbReference type="PANTHER" id="PTHR45707:SF81">
    <property type="entry name" value="PROTEIN KINASE DOMAIN-CONTAINING PROTEIN"/>
    <property type="match status" value="1"/>
</dbReference>
<evidence type="ECO:0000256" key="8">
    <source>
        <dbReference type="ARBA" id="ARBA00023136"/>
    </source>
</evidence>
<keyword evidence="7" id="KW-1133">Transmembrane helix</keyword>
<evidence type="ECO:0000313" key="11">
    <source>
        <dbReference type="EMBL" id="KAG0521708.1"/>
    </source>
</evidence>
<dbReference type="PROSITE" id="PS00108">
    <property type="entry name" value="PROTEIN_KINASE_ST"/>
    <property type="match status" value="1"/>
</dbReference>
<organism evidence="11 12">
    <name type="scientific">Sorghum bicolor</name>
    <name type="common">Sorghum</name>
    <name type="synonym">Sorghum vulgare</name>
    <dbReference type="NCBI Taxonomy" id="4558"/>
    <lineage>
        <taxon>Eukaryota</taxon>
        <taxon>Viridiplantae</taxon>
        <taxon>Streptophyta</taxon>
        <taxon>Embryophyta</taxon>
        <taxon>Tracheophyta</taxon>
        <taxon>Spermatophyta</taxon>
        <taxon>Magnoliopsida</taxon>
        <taxon>Liliopsida</taxon>
        <taxon>Poales</taxon>
        <taxon>Poaceae</taxon>
        <taxon>PACMAD clade</taxon>
        <taxon>Panicoideae</taxon>
        <taxon>Andropogonodae</taxon>
        <taxon>Andropogoneae</taxon>
        <taxon>Sorghinae</taxon>
        <taxon>Sorghum</taxon>
    </lineage>
</organism>
<dbReference type="Gene3D" id="1.10.510.10">
    <property type="entry name" value="Transferase(Phosphotransferase) domain 1"/>
    <property type="match status" value="1"/>
</dbReference>
<proteinExistence type="predicted"/>
<keyword evidence="8" id="KW-0472">Membrane</keyword>
<feature type="domain" description="Protein kinase" evidence="10">
    <location>
        <begin position="39"/>
        <end position="327"/>
    </location>
</feature>
<evidence type="ECO:0000256" key="9">
    <source>
        <dbReference type="PROSITE-ProRule" id="PRU10141"/>
    </source>
</evidence>
<reference evidence="11" key="2">
    <citation type="submission" date="2020-10" db="EMBL/GenBank/DDBJ databases">
        <authorList>
            <person name="Cooper E.A."/>
            <person name="Brenton Z.W."/>
            <person name="Flinn B.S."/>
            <person name="Jenkins J."/>
            <person name="Shu S."/>
            <person name="Flowers D."/>
            <person name="Luo F."/>
            <person name="Wang Y."/>
            <person name="Xia P."/>
            <person name="Barry K."/>
            <person name="Daum C."/>
            <person name="Lipzen A."/>
            <person name="Yoshinaga Y."/>
            <person name="Schmutz J."/>
            <person name="Saski C."/>
            <person name="Vermerris W."/>
            <person name="Kresovich S."/>
        </authorList>
    </citation>
    <scope>NUCLEOTIDE SEQUENCE</scope>
</reference>
<name>A0A921QH00_SORBI</name>
<dbReference type="GO" id="GO:0004672">
    <property type="term" value="F:protein kinase activity"/>
    <property type="evidence" value="ECO:0007669"/>
    <property type="project" value="InterPro"/>
</dbReference>
<reference evidence="11" key="1">
    <citation type="journal article" date="2019" name="BMC Genomics">
        <title>A new reference genome for Sorghum bicolor reveals high levels of sequence similarity between sweet and grain genotypes: implications for the genetics of sugar metabolism.</title>
        <authorList>
            <person name="Cooper E.A."/>
            <person name="Brenton Z.W."/>
            <person name="Flinn B.S."/>
            <person name="Jenkins J."/>
            <person name="Shu S."/>
            <person name="Flowers D."/>
            <person name="Luo F."/>
            <person name="Wang Y."/>
            <person name="Xia P."/>
            <person name="Barry K."/>
            <person name="Daum C."/>
            <person name="Lipzen A."/>
            <person name="Yoshinaga Y."/>
            <person name="Schmutz J."/>
            <person name="Saski C."/>
            <person name="Vermerris W."/>
            <person name="Kresovich S."/>
        </authorList>
    </citation>
    <scope>NUCLEOTIDE SEQUENCE</scope>
</reference>
<keyword evidence="6 9" id="KW-0067">ATP-binding</keyword>
<evidence type="ECO:0000256" key="4">
    <source>
        <dbReference type="ARBA" id="ARBA00022741"/>
    </source>
</evidence>
<evidence type="ECO:0000256" key="3">
    <source>
        <dbReference type="ARBA" id="ARBA00022692"/>
    </source>
</evidence>
<comment type="subcellular location">
    <subcellularLocation>
        <location evidence="1">Cell membrane</location>
        <topology evidence="1">Single-pass membrane protein</topology>
    </subcellularLocation>
</comment>
<evidence type="ECO:0000256" key="5">
    <source>
        <dbReference type="ARBA" id="ARBA00022777"/>
    </source>
</evidence>
<dbReference type="Proteomes" id="UP000807115">
    <property type="component" value="Chromosome 8"/>
</dbReference>
<evidence type="ECO:0000256" key="7">
    <source>
        <dbReference type="ARBA" id="ARBA00022989"/>
    </source>
</evidence>
<dbReference type="FunFam" id="1.10.510.10:FF:000870">
    <property type="entry name" value="OSJNBa0016N04.16-like protein"/>
    <property type="match status" value="1"/>
</dbReference>
<dbReference type="EMBL" id="CM027687">
    <property type="protein sequence ID" value="KAG0521708.1"/>
    <property type="molecule type" value="Genomic_DNA"/>
</dbReference>
<dbReference type="AlphaFoldDB" id="A0A921QH00"/>